<accession>G0ND35</accession>
<evidence type="ECO:0000313" key="1">
    <source>
        <dbReference type="EMBL" id="EGT57784.1"/>
    </source>
</evidence>
<dbReference type="Proteomes" id="UP000008068">
    <property type="component" value="Unassembled WGS sequence"/>
</dbReference>
<evidence type="ECO:0008006" key="3">
    <source>
        <dbReference type="Google" id="ProtNLM"/>
    </source>
</evidence>
<evidence type="ECO:0000313" key="2">
    <source>
        <dbReference type="Proteomes" id="UP000008068"/>
    </source>
</evidence>
<sequence length="189" mass="22031">MWLSYNLATSNVLHVNGTAVDWRRQDPEEANNLLRVYGPMRLMHPMGRYEKIGVLQLSEFNAHHKFGPRHRKVSVRDYYLKRDKILLEEPLARLVFLEGQPHELFPPEVLVPLWDNFPRLEALEAHLNQAVQVPVVAQTDIQVPVIAQADVQVPVVAQAAVQTLIRCMIIILQLCQFRWRMQLLFRFHV</sequence>
<protein>
    <recommendedName>
        <fullName evidence="3">PAZ domain-containing protein</fullName>
    </recommendedName>
</protein>
<organism evidence="2">
    <name type="scientific">Caenorhabditis brenneri</name>
    <name type="common">Nematode worm</name>
    <dbReference type="NCBI Taxonomy" id="135651"/>
    <lineage>
        <taxon>Eukaryota</taxon>
        <taxon>Metazoa</taxon>
        <taxon>Ecdysozoa</taxon>
        <taxon>Nematoda</taxon>
        <taxon>Chromadorea</taxon>
        <taxon>Rhabditida</taxon>
        <taxon>Rhabditina</taxon>
        <taxon>Rhabditomorpha</taxon>
        <taxon>Rhabditoidea</taxon>
        <taxon>Rhabditidae</taxon>
        <taxon>Peloderinae</taxon>
        <taxon>Caenorhabditis</taxon>
    </lineage>
</organism>
<reference evidence="2" key="1">
    <citation type="submission" date="2011-07" db="EMBL/GenBank/DDBJ databases">
        <authorList>
            <consortium name="Caenorhabditis brenneri Sequencing and Analysis Consortium"/>
            <person name="Wilson R.K."/>
        </authorList>
    </citation>
    <scope>NUCLEOTIDE SEQUENCE [LARGE SCALE GENOMIC DNA]</scope>
    <source>
        <strain evidence="2">PB2801</strain>
    </source>
</reference>
<name>G0ND35_CAEBE</name>
<dbReference type="AlphaFoldDB" id="G0ND35"/>
<dbReference type="EMBL" id="GL379865">
    <property type="protein sequence ID" value="EGT57784.1"/>
    <property type="molecule type" value="Genomic_DNA"/>
</dbReference>
<proteinExistence type="predicted"/>
<dbReference type="InParanoid" id="G0ND35"/>
<keyword evidence="2" id="KW-1185">Reference proteome</keyword>
<dbReference type="HOGENOM" id="CLU_1435626_0_0_1"/>
<gene>
    <name evidence="1" type="ORF">CAEBREN_21271</name>
</gene>